<reference evidence="6" key="1">
    <citation type="submission" date="2023-11" db="EMBL/GenBank/DDBJ databases">
        <title>MicrobeMod: A computational toolkit for identifying prokaryotic methylation and restriction-modification with nanopore sequencing.</title>
        <authorList>
            <person name="Crits-Christoph A."/>
            <person name="Kang S.C."/>
            <person name="Lee H."/>
            <person name="Ostrov N."/>
        </authorList>
    </citation>
    <scope>NUCLEOTIDE SEQUENCE</scope>
    <source>
        <strain evidence="6">ATCC BAA-953</strain>
    </source>
</reference>
<dbReference type="Proteomes" id="UP001276761">
    <property type="component" value="Unassembled WGS sequence"/>
</dbReference>
<dbReference type="Gene3D" id="1.10.150.130">
    <property type="match status" value="1"/>
</dbReference>
<dbReference type="GO" id="GO:0003677">
    <property type="term" value="F:DNA binding"/>
    <property type="evidence" value="ECO:0007669"/>
    <property type="project" value="UniProtKB-KW"/>
</dbReference>
<dbReference type="CDD" id="cd01184">
    <property type="entry name" value="INT_C_like_1"/>
    <property type="match status" value="1"/>
</dbReference>
<dbReference type="PANTHER" id="PTHR30349">
    <property type="entry name" value="PHAGE INTEGRASE-RELATED"/>
    <property type="match status" value="1"/>
</dbReference>
<proteinExistence type="inferred from homology"/>
<comment type="similarity">
    <text evidence="1">Belongs to the 'phage' integrase family.</text>
</comment>
<dbReference type="GeneID" id="303164114"/>
<dbReference type="RefSeq" id="WP_198349665.1">
    <property type="nucleotide sequence ID" value="NZ_JABASV010000007.1"/>
</dbReference>
<evidence type="ECO:0000256" key="3">
    <source>
        <dbReference type="ARBA" id="ARBA00023125"/>
    </source>
</evidence>
<evidence type="ECO:0000256" key="2">
    <source>
        <dbReference type="ARBA" id="ARBA00022908"/>
    </source>
</evidence>
<name>A0AAJ2RXI2_9GAMM</name>
<dbReference type="InterPro" id="IPR002104">
    <property type="entry name" value="Integrase_catalytic"/>
</dbReference>
<keyword evidence="2" id="KW-0229">DNA integration</keyword>
<evidence type="ECO:0000313" key="7">
    <source>
        <dbReference type="Proteomes" id="UP001276761"/>
    </source>
</evidence>
<dbReference type="GO" id="GO:0006310">
    <property type="term" value="P:DNA recombination"/>
    <property type="evidence" value="ECO:0007669"/>
    <property type="project" value="UniProtKB-KW"/>
</dbReference>
<accession>A0AAJ2RXI2</accession>
<dbReference type="GO" id="GO:0015074">
    <property type="term" value="P:DNA integration"/>
    <property type="evidence" value="ECO:0007669"/>
    <property type="project" value="UniProtKB-KW"/>
</dbReference>
<dbReference type="InterPro" id="IPR050090">
    <property type="entry name" value="Tyrosine_recombinase_XerCD"/>
</dbReference>
<dbReference type="Pfam" id="PF20172">
    <property type="entry name" value="DUF6538"/>
    <property type="match status" value="1"/>
</dbReference>
<dbReference type="EMBL" id="JAWXXT010000001">
    <property type="protein sequence ID" value="MDX5976209.1"/>
    <property type="molecule type" value="Genomic_DNA"/>
</dbReference>
<organism evidence="6 7">
    <name type="scientific">Vreelandella alkaliphila</name>
    <dbReference type="NCBI Taxonomy" id="272774"/>
    <lineage>
        <taxon>Bacteria</taxon>
        <taxon>Pseudomonadati</taxon>
        <taxon>Pseudomonadota</taxon>
        <taxon>Gammaproteobacteria</taxon>
        <taxon>Oceanospirillales</taxon>
        <taxon>Halomonadaceae</taxon>
        <taxon>Vreelandella</taxon>
    </lineage>
</organism>
<keyword evidence="3" id="KW-0238">DNA-binding</keyword>
<dbReference type="SUPFAM" id="SSF56349">
    <property type="entry name" value="DNA breaking-rejoining enzymes"/>
    <property type="match status" value="1"/>
</dbReference>
<keyword evidence="4" id="KW-0233">DNA recombination</keyword>
<dbReference type="PANTHER" id="PTHR30349:SF41">
    <property type="entry name" value="INTEGRASE_RECOMBINASE PROTEIN MJ0367-RELATED"/>
    <property type="match status" value="1"/>
</dbReference>
<sequence>MAYGSYLSRNRHNSIFYARVIIPLALRSHFGGKREFRLSLKTPCKATAKRRAMEIWLSFQVVYDALRNGKSLNDIHIPYGALAALKPHQKSQQAQAPLFALSDIPIPMQRPPSKPLALKGLVLHYMKDAYLGQEVEVDFGCPEKEADIIIRLRDDLDRRMGRSALTQTAHSSSHTAVADQKLFTEVADDYIELYKRNREYDKTLRSSTFDKESRNVSFWKYYFQETCLHEIDINACREAEQHCRNYPKNVDAKIAATMCRSSHDRPITGSQATKNRLLVLKNILEHARKYGWIETNPASVIDTTQRRSASEVDKHPFTIEELKLIFPGSSYGDSFTTRFKKRDTSYDCAKYWTPLIALLSGARLGEIIQLELDDIKNEAGIWFFDITTESSSKDSGKELKTKGSRRRVPIHSVLIKIGLLDYVKQRREHPLRPTGLFDQYVRGAPGKGKIITEWFKGGPNGVDRHGKPRIRYGYLDRCGVLCRPDQRADGSSVSFHSFRHTFADAARRGKLPNGEILRDEDTRWILGHASSLMTSRYGRGKELSFLQSVVEAVQYPGIELSSIRWQSFQKKSGVSAVHS</sequence>
<gene>
    <name evidence="6" type="ORF">SIL78_01395</name>
</gene>
<evidence type="ECO:0000256" key="4">
    <source>
        <dbReference type="ARBA" id="ARBA00023172"/>
    </source>
</evidence>
<feature type="domain" description="Tyr recombinase" evidence="5">
    <location>
        <begin position="312"/>
        <end position="551"/>
    </location>
</feature>
<evidence type="ECO:0000259" key="5">
    <source>
        <dbReference type="PROSITE" id="PS51898"/>
    </source>
</evidence>
<dbReference type="InterPro" id="IPR010998">
    <property type="entry name" value="Integrase_recombinase_N"/>
</dbReference>
<dbReference type="InterPro" id="IPR046668">
    <property type="entry name" value="DUF6538"/>
</dbReference>
<dbReference type="InterPro" id="IPR011010">
    <property type="entry name" value="DNA_brk_join_enz"/>
</dbReference>
<dbReference type="PROSITE" id="PS51898">
    <property type="entry name" value="TYR_RECOMBINASE"/>
    <property type="match status" value="1"/>
</dbReference>
<comment type="caution">
    <text evidence="6">The sequence shown here is derived from an EMBL/GenBank/DDBJ whole genome shotgun (WGS) entry which is preliminary data.</text>
</comment>
<evidence type="ECO:0000256" key="1">
    <source>
        <dbReference type="ARBA" id="ARBA00008857"/>
    </source>
</evidence>
<dbReference type="AlphaFoldDB" id="A0AAJ2RXI2"/>
<dbReference type="Gene3D" id="1.10.443.10">
    <property type="entry name" value="Intergrase catalytic core"/>
    <property type="match status" value="1"/>
</dbReference>
<protein>
    <submittedName>
        <fullName evidence="6">Site-specific integrase</fullName>
    </submittedName>
</protein>
<evidence type="ECO:0000313" key="6">
    <source>
        <dbReference type="EMBL" id="MDX5976209.1"/>
    </source>
</evidence>
<dbReference type="InterPro" id="IPR013762">
    <property type="entry name" value="Integrase-like_cat_sf"/>
</dbReference>